<dbReference type="Proteomes" id="UP001482620">
    <property type="component" value="Unassembled WGS sequence"/>
</dbReference>
<gene>
    <name evidence="2" type="ORF">ILYODFUR_029732</name>
</gene>
<dbReference type="EMBL" id="JAHRIQ010108545">
    <property type="protein sequence ID" value="MEQ2256990.1"/>
    <property type="molecule type" value="Genomic_DNA"/>
</dbReference>
<accession>A0ABV0VIC7</accession>
<evidence type="ECO:0000256" key="1">
    <source>
        <dbReference type="SAM" id="MobiDB-lite"/>
    </source>
</evidence>
<proteinExistence type="predicted"/>
<organism evidence="2 3">
    <name type="scientific">Ilyodon furcidens</name>
    <name type="common">goldbreast splitfin</name>
    <dbReference type="NCBI Taxonomy" id="33524"/>
    <lineage>
        <taxon>Eukaryota</taxon>
        <taxon>Metazoa</taxon>
        <taxon>Chordata</taxon>
        <taxon>Craniata</taxon>
        <taxon>Vertebrata</taxon>
        <taxon>Euteleostomi</taxon>
        <taxon>Actinopterygii</taxon>
        <taxon>Neopterygii</taxon>
        <taxon>Teleostei</taxon>
        <taxon>Neoteleostei</taxon>
        <taxon>Acanthomorphata</taxon>
        <taxon>Ovalentaria</taxon>
        <taxon>Atherinomorphae</taxon>
        <taxon>Cyprinodontiformes</taxon>
        <taxon>Goodeidae</taxon>
        <taxon>Ilyodon</taxon>
    </lineage>
</organism>
<evidence type="ECO:0000313" key="3">
    <source>
        <dbReference type="Proteomes" id="UP001482620"/>
    </source>
</evidence>
<comment type="caution">
    <text evidence="2">The sequence shown here is derived from an EMBL/GenBank/DDBJ whole genome shotgun (WGS) entry which is preliminary data.</text>
</comment>
<evidence type="ECO:0000313" key="2">
    <source>
        <dbReference type="EMBL" id="MEQ2256990.1"/>
    </source>
</evidence>
<sequence>MSKEGQKNQEKKQTSLFSKPEVSKVWSRGPFVALGRILCCVDFLKTRYRVTRELVPISSSLWVGGDVHPGQVASQSQGNTETHRTKKPCTHTSTPKGYLGRPINLTVMFLNCGRVRENLDGTHSMQKDPDRVGGQDLLAA</sequence>
<reference evidence="2 3" key="1">
    <citation type="submission" date="2021-06" db="EMBL/GenBank/DDBJ databases">
        <authorList>
            <person name="Palmer J.M."/>
        </authorList>
    </citation>
    <scope>NUCLEOTIDE SEQUENCE [LARGE SCALE GENOMIC DNA]</scope>
    <source>
        <strain evidence="3">if_2019</strain>
        <tissue evidence="2">Muscle</tissue>
    </source>
</reference>
<feature type="region of interest" description="Disordered" evidence="1">
    <location>
        <begin position="70"/>
        <end position="95"/>
    </location>
</feature>
<feature type="compositionally biased region" description="Basic and acidic residues" evidence="1">
    <location>
        <begin position="120"/>
        <end position="133"/>
    </location>
</feature>
<feature type="region of interest" description="Disordered" evidence="1">
    <location>
        <begin position="120"/>
        <end position="140"/>
    </location>
</feature>
<name>A0ABV0VIC7_9TELE</name>
<protein>
    <submittedName>
        <fullName evidence="2">Uncharacterized protein</fullName>
    </submittedName>
</protein>
<keyword evidence="3" id="KW-1185">Reference proteome</keyword>